<evidence type="ECO:0000256" key="6">
    <source>
        <dbReference type="ARBA" id="ARBA00034078"/>
    </source>
</evidence>
<dbReference type="NCBIfam" id="NF005721">
    <property type="entry name" value="PRK07539.1-1"/>
    <property type="match status" value="1"/>
</dbReference>
<comment type="similarity">
    <text evidence="1">Belongs to the complex I 24 kDa subunit family.</text>
</comment>
<evidence type="ECO:0000313" key="10">
    <source>
        <dbReference type="Proteomes" id="UP000587002"/>
    </source>
</evidence>
<keyword evidence="10" id="KW-1185">Reference proteome</keyword>
<name>A0A853AH58_9PSEU</name>
<dbReference type="CDD" id="cd03064">
    <property type="entry name" value="TRX_Fd_NuoE"/>
    <property type="match status" value="1"/>
</dbReference>
<dbReference type="GO" id="GO:0046872">
    <property type="term" value="F:metal ion binding"/>
    <property type="evidence" value="ECO:0007669"/>
    <property type="project" value="UniProtKB-KW"/>
</dbReference>
<keyword evidence="5 7" id="KW-0411">Iron-sulfur</keyword>
<dbReference type="SUPFAM" id="SSF52833">
    <property type="entry name" value="Thioredoxin-like"/>
    <property type="match status" value="1"/>
</dbReference>
<dbReference type="RefSeq" id="WP_179718228.1">
    <property type="nucleotide sequence ID" value="NZ_BAABFH010000001.1"/>
</dbReference>
<evidence type="ECO:0000256" key="8">
    <source>
        <dbReference type="SAM" id="MobiDB-lite"/>
    </source>
</evidence>
<dbReference type="GO" id="GO:0051537">
    <property type="term" value="F:2 iron, 2 sulfur cluster binding"/>
    <property type="evidence" value="ECO:0007669"/>
    <property type="project" value="UniProtKB-KW"/>
</dbReference>
<reference evidence="9 10" key="1">
    <citation type="submission" date="2020-07" db="EMBL/GenBank/DDBJ databases">
        <title>Sequencing the genomes of 1000 actinobacteria strains.</title>
        <authorList>
            <person name="Klenk H.-P."/>
        </authorList>
    </citation>
    <scope>NUCLEOTIDE SEQUENCE [LARGE SCALE GENOMIC DNA]</scope>
    <source>
        <strain evidence="9 10">DSM 44065</strain>
    </source>
</reference>
<organism evidence="9 10">
    <name type="scientific">Saccharopolyspora hordei</name>
    <dbReference type="NCBI Taxonomy" id="1838"/>
    <lineage>
        <taxon>Bacteria</taxon>
        <taxon>Bacillati</taxon>
        <taxon>Actinomycetota</taxon>
        <taxon>Actinomycetes</taxon>
        <taxon>Pseudonocardiales</taxon>
        <taxon>Pseudonocardiaceae</taxon>
        <taxon>Saccharopolyspora</taxon>
    </lineage>
</organism>
<feature type="region of interest" description="Disordered" evidence="8">
    <location>
        <begin position="213"/>
        <end position="252"/>
    </location>
</feature>
<comment type="cofactor">
    <cofactor evidence="7">
        <name>[2Fe-2S] cluster</name>
        <dbReference type="ChEBI" id="CHEBI:190135"/>
    </cofactor>
    <text evidence="7">Binds 1 [2Fe-2S] cluster.</text>
</comment>
<comment type="caution">
    <text evidence="9">The sequence shown here is derived from an EMBL/GenBank/DDBJ whole genome shotgun (WGS) entry which is preliminary data.</text>
</comment>
<dbReference type="InterPro" id="IPR036249">
    <property type="entry name" value="Thioredoxin-like_sf"/>
</dbReference>
<feature type="binding site" evidence="7">
    <location>
        <position position="146"/>
    </location>
    <ligand>
        <name>[2Fe-2S] cluster</name>
        <dbReference type="ChEBI" id="CHEBI:190135"/>
    </ligand>
</feature>
<evidence type="ECO:0000256" key="4">
    <source>
        <dbReference type="ARBA" id="ARBA00023004"/>
    </source>
</evidence>
<accession>A0A853AH58</accession>
<proteinExistence type="inferred from homology"/>
<dbReference type="Proteomes" id="UP000587002">
    <property type="component" value="Unassembled WGS sequence"/>
</dbReference>
<evidence type="ECO:0000256" key="7">
    <source>
        <dbReference type="PIRSR" id="PIRSR000216-1"/>
    </source>
</evidence>
<comment type="cofactor">
    <cofactor evidence="6">
        <name>[2Fe-2S] cluster</name>
        <dbReference type="ChEBI" id="CHEBI:190135"/>
    </cofactor>
</comment>
<evidence type="ECO:0000256" key="5">
    <source>
        <dbReference type="ARBA" id="ARBA00023014"/>
    </source>
</evidence>
<sequence>MTEQFEFTNTEEAVHETADTSVFDAKTRDEAQQIIARYPESRSALLPMLHLVQSVQGHVSAAGIQFCAEQLSLSTAEVSAVATFYTMYKRKPCGQHLVSVCTNTLCAALGGDAIYRQLSEHLGVGHDETAGTPGEEGSITLEHAECLAACDLAPVLQVNYEYFDNQTPEKALELVKALQRGEKPAPTRGPELTDFRTAERQLAGFFDDLESTVAGQSQAPETLRGAQLAQERGWTAPSMPDDVDLPPVPEKK</sequence>
<dbReference type="Gene3D" id="1.10.10.1590">
    <property type="entry name" value="NADH-quinone oxidoreductase subunit E"/>
    <property type="match status" value="1"/>
</dbReference>
<keyword evidence="4 7" id="KW-0408">Iron</keyword>
<dbReference type="Pfam" id="PF01257">
    <property type="entry name" value="2Fe-2S_thioredx"/>
    <property type="match status" value="1"/>
</dbReference>
<evidence type="ECO:0000313" key="9">
    <source>
        <dbReference type="EMBL" id="NYI82439.1"/>
    </source>
</evidence>
<dbReference type="EMBL" id="JACCFJ010000001">
    <property type="protein sequence ID" value="NYI82439.1"/>
    <property type="molecule type" value="Genomic_DNA"/>
</dbReference>
<evidence type="ECO:0000256" key="3">
    <source>
        <dbReference type="ARBA" id="ARBA00022723"/>
    </source>
</evidence>
<dbReference type="FunFam" id="1.10.10.1590:FF:000001">
    <property type="entry name" value="NADH-quinone oxidoreductase subunit E"/>
    <property type="match status" value="1"/>
</dbReference>
<feature type="binding site" evidence="7">
    <location>
        <position position="106"/>
    </location>
    <ligand>
        <name>[2Fe-2S] cluster</name>
        <dbReference type="ChEBI" id="CHEBI:190135"/>
    </ligand>
</feature>
<dbReference type="Gene3D" id="3.40.30.10">
    <property type="entry name" value="Glutaredoxin"/>
    <property type="match status" value="1"/>
</dbReference>
<keyword evidence="3 7" id="KW-0479">Metal-binding</keyword>
<dbReference type="PANTHER" id="PTHR10371">
    <property type="entry name" value="NADH DEHYDROGENASE UBIQUINONE FLAVOPROTEIN 2, MITOCHONDRIAL"/>
    <property type="match status" value="1"/>
</dbReference>
<evidence type="ECO:0000256" key="1">
    <source>
        <dbReference type="ARBA" id="ARBA00010643"/>
    </source>
</evidence>
<dbReference type="AlphaFoldDB" id="A0A853AH58"/>
<dbReference type="InterPro" id="IPR042128">
    <property type="entry name" value="NuoE_dom"/>
</dbReference>
<dbReference type="InterPro" id="IPR041921">
    <property type="entry name" value="NuoE_N"/>
</dbReference>
<dbReference type="PIRSF" id="PIRSF000216">
    <property type="entry name" value="NADH_DH_24kDa"/>
    <property type="match status" value="1"/>
</dbReference>
<gene>
    <name evidence="9" type="ORF">HNR68_001069</name>
</gene>
<dbReference type="GO" id="GO:0003954">
    <property type="term" value="F:NADH dehydrogenase activity"/>
    <property type="evidence" value="ECO:0007669"/>
    <property type="project" value="TreeGrafter"/>
</dbReference>
<keyword evidence="2 7" id="KW-0001">2Fe-2S</keyword>
<evidence type="ECO:0000256" key="2">
    <source>
        <dbReference type="ARBA" id="ARBA00022714"/>
    </source>
</evidence>
<dbReference type="InterPro" id="IPR002023">
    <property type="entry name" value="NuoE-like"/>
</dbReference>
<feature type="binding site" evidence="7">
    <location>
        <position position="150"/>
    </location>
    <ligand>
        <name>[2Fe-2S] cluster</name>
        <dbReference type="ChEBI" id="CHEBI:190135"/>
    </ligand>
</feature>
<dbReference type="PANTHER" id="PTHR10371:SF3">
    <property type="entry name" value="NADH DEHYDROGENASE [UBIQUINONE] FLAVOPROTEIN 2, MITOCHONDRIAL"/>
    <property type="match status" value="1"/>
</dbReference>
<feature type="binding site" evidence="7">
    <location>
        <position position="101"/>
    </location>
    <ligand>
        <name>[2Fe-2S] cluster</name>
        <dbReference type="ChEBI" id="CHEBI:190135"/>
    </ligand>
</feature>
<protein>
    <submittedName>
        <fullName evidence="9">NADH-quinone oxidoreductase subunit E</fullName>
    </submittedName>
</protein>